<evidence type="ECO:0000259" key="2">
    <source>
        <dbReference type="PROSITE" id="PS00028"/>
    </source>
</evidence>
<feature type="compositionally biased region" description="Basic and acidic residues" evidence="1">
    <location>
        <begin position="1132"/>
        <end position="1149"/>
    </location>
</feature>
<evidence type="ECO:0000256" key="1">
    <source>
        <dbReference type="SAM" id="MobiDB-lite"/>
    </source>
</evidence>
<dbReference type="PROSITE" id="PS00028">
    <property type="entry name" value="ZINC_FINGER_C2H2_1"/>
    <property type="match status" value="2"/>
</dbReference>
<keyword evidence="4" id="KW-1185">Reference proteome</keyword>
<feature type="region of interest" description="Disordered" evidence="1">
    <location>
        <begin position="577"/>
        <end position="597"/>
    </location>
</feature>
<comment type="caution">
    <text evidence="3">The sequence shown here is derived from an EMBL/GenBank/DDBJ whole genome shotgun (WGS) entry which is preliminary data.</text>
</comment>
<feature type="region of interest" description="Disordered" evidence="1">
    <location>
        <begin position="990"/>
        <end position="1220"/>
    </location>
</feature>
<feature type="compositionally biased region" description="Polar residues" evidence="1">
    <location>
        <begin position="364"/>
        <end position="373"/>
    </location>
</feature>
<feature type="compositionally biased region" description="Basic and acidic residues" evidence="1">
    <location>
        <begin position="1310"/>
        <end position="1323"/>
    </location>
</feature>
<protein>
    <recommendedName>
        <fullName evidence="2">C2H2-type domain-containing protein</fullName>
    </recommendedName>
</protein>
<proteinExistence type="predicted"/>
<feature type="region of interest" description="Disordered" evidence="1">
    <location>
        <begin position="1289"/>
        <end position="1402"/>
    </location>
</feature>
<dbReference type="OrthoDB" id="1939753at2759"/>
<feature type="compositionally biased region" description="Basic residues" evidence="1">
    <location>
        <begin position="33"/>
        <end position="46"/>
    </location>
</feature>
<dbReference type="SMART" id="SM00355">
    <property type="entry name" value="ZnF_C2H2"/>
    <property type="match status" value="2"/>
</dbReference>
<feature type="domain" description="C2H2-type" evidence="2">
    <location>
        <begin position="20"/>
        <end position="40"/>
    </location>
</feature>
<organism evidence="3 4">
    <name type="scientific">Adiantum capillus-veneris</name>
    <name type="common">Maidenhair fern</name>
    <dbReference type="NCBI Taxonomy" id="13818"/>
    <lineage>
        <taxon>Eukaryota</taxon>
        <taxon>Viridiplantae</taxon>
        <taxon>Streptophyta</taxon>
        <taxon>Embryophyta</taxon>
        <taxon>Tracheophyta</taxon>
        <taxon>Polypodiopsida</taxon>
        <taxon>Polypodiidae</taxon>
        <taxon>Polypodiales</taxon>
        <taxon>Pteridineae</taxon>
        <taxon>Pteridaceae</taxon>
        <taxon>Vittarioideae</taxon>
        <taxon>Adiantum</taxon>
    </lineage>
</organism>
<feature type="region of interest" description="Disordered" evidence="1">
    <location>
        <begin position="152"/>
        <end position="173"/>
    </location>
</feature>
<feature type="compositionally biased region" description="Polar residues" evidence="1">
    <location>
        <begin position="1386"/>
        <end position="1397"/>
    </location>
</feature>
<gene>
    <name evidence="3" type="ORF">GOP47_0004122</name>
</gene>
<feature type="compositionally biased region" description="Basic and acidic residues" evidence="1">
    <location>
        <begin position="48"/>
        <end position="61"/>
    </location>
</feature>
<reference evidence="3" key="1">
    <citation type="submission" date="2021-01" db="EMBL/GenBank/DDBJ databases">
        <title>Adiantum capillus-veneris genome.</title>
        <authorList>
            <person name="Fang Y."/>
            <person name="Liao Q."/>
        </authorList>
    </citation>
    <scope>NUCLEOTIDE SEQUENCE</scope>
    <source>
        <strain evidence="3">H3</strain>
        <tissue evidence="3">Leaf</tissue>
    </source>
</reference>
<dbReference type="Proteomes" id="UP000886520">
    <property type="component" value="Chromosome 4"/>
</dbReference>
<evidence type="ECO:0000313" key="4">
    <source>
        <dbReference type="Proteomes" id="UP000886520"/>
    </source>
</evidence>
<feature type="compositionally biased region" description="Basic and acidic residues" evidence="1">
    <location>
        <begin position="354"/>
        <end position="363"/>
    </location>
</feature>
<name>A0A9D4V6Z8_ADICA</name>
<feature type="domain" description="C2H2-type" evidence="2">
    <location>
        <begin position="306"/>
        <end position="326"/>
    </location>
</feature>
<feature type="region of interest" description="Disordered" evidence="1">
    <location>
        <begin position="386"/>
        <end position="420"/>
    </location>
</feature>
<feature type="compositionally biased region" description="Polar residues" evidence="1">
    <location>
        <begin position="1174"/>
        <end position="1194"/>
    </location>
</feature>
<accession>A0A9D4V6Z8</accession>
<sequence length="1452" mass="154225">MEGSHFASSSPAQQEDSWTCQRCGWVYPNAHPSAKHRRNHKKHCGKVKGFELHSEDHKGGSSDEASSDDGNHVNKESLSLQSQHDSIGPVEAGDVVHVVEPPRELQPPETNDSNIKSAAPVHISSDSIEFKPEVPAYESTRNVNLTDIVKSESSADGHVPNIGPCDKTTQIPGDGMNAKSKDTAGNLTEIAASDIPDVQSYMGLVSGLQGIDAAAPGRFPHQINHVVEGDSMHQNAAPDSAGSVALLDEPSRTIEGEGGVHLPSRAVEAEKSNQSKNIEKVELTTTPAQHPINHQGSSQEDDSWTCRRCGWVYPNPHPSAKHRRNHKKHCGKLKGFEVQTDLHKGGSSDEVSSDEDKKGHTQHESSPLIQSENLAGGLTLIGATTSSEDQSRDLCASKESPSAGGLQDGPDFISVKTGTEPSYIDPRDAVFLAEEHLEGQQGKGVAAEGHTLKVPHDSNGPEIFQRKEEMSSSQAIAAQTQSSAIPSFAVSEGLSNLVKDFSGDFGSTPKVSNAPCELKGESNPNFENSSVLNILPSDDVPPADVGSSKAEYNEIGAVVMPITHPRDRGLANENLEPFGGTGSHKDVHANETTDEAGKLDSLKRSSLAGEMPDREFSSNSQPVMVAGKAPDEEAENLAVEGSSVQKPLGALSTAAITGSGNHFKVVDVQTAASDAVEHLAKDEVSGHTFGGREETSLEKIEAPQETELLVQSLEDWTSAGKTVSEMRTIPADISGEMASINDTPTARAFSSESKVVPESMPLVSVEDTAATCSKDEVLGQTDGGLEVTSTSGKKTVVERPKVTEMPTQSLDNPGVDVLEERPIAHTTGELLSSDDRPTSTTFEEAVVERPQVTEMPTQSLDNPVVDVLEEKPIAHTTGELSRDDRPTSTTFESMSEAIPEKGPPALAGKTQEDTLPTSAKDEILDQTDEGLEETSTSSMDKVVERPQWTEMPTQLLDNPGVDVSEERPIAHTTGELLSCDDRLTSTTIESNAEAIPERGPPALIGETQEDTLSTSTKEEVLGQTDRGLEETSTSTMDKVGSIAHTTGEMLSIDDRPSSTTFESKAEAILERGPPAFVGGTQAMSAKGELSGQTDGVPEETSNSTMDRVVERPKLTEIPRQALNNPGVDVSEEGPKAHTTEELLSSDDRPTSTTIESKSEPIPESRPPALVGDTLATTTIANVANGSGLSSSPNEGDSKKSSLVKGSVEDKSPEVRAPLEVLDKPDSKCNISYEADFGSSGRSLEGTNSFINAESEFSQRSDFAASSHKLSDSLEIFEDAPDSLEVCSVGGSVEESESLDEPRQVGDGAQEDSKLLRRALDERTGGVQNPNVMNGASNEPEQKPSAMNAGEASSEEKAITMPAGTSAIPRKMDELKAPSPEAWQEPRPSTSAGPSTSAKEGKKIIISEVMEDGKSSESHTALRSLMSMEGKDKLDETVAIPLVATDLQISGAA</sequence>
<feature type="compositionally biased region" description="Basic and acidic residues" evidence="1">
    <location>
        <begin position="1107"/>
        <end position="1116"/>
    </location>
</feature>
<feature type="region of interest" description="Disordered" evidence="1">
    <location>
        <begin position="337"/>
        <end position="373"/>
    </location>
</feature>
<feature type="region of interest" description="Disordered" evidence="1">
    <location>
        <begin position="29"/>
        <end position="74"/>
    </location>
</feature>
<feature type="region of interest" description="Disordered" evidence="1">
    <location>
        <begin position="826"/>
        <end position="961"/>
    </location>
</feature>
<feature type="compositionally biased region" description="Polar residues" evidence="1">
    <location>
        <begin position="1325"/>
        <end position="1338"/>
    </location>
</feature>
<dbReference type="PANTHER" id="PTHR35746">
    <property type="entry name" value="PENTATRICOPEPTIDE REPEAT (PPR) SUPERFAMILY PROTEIN"/>
    <property type="match status" value="1"/>
</dbReference>
<dbReference type="PANTHER" id="PTHR35746:SF1">
    <property type="entry name" value="PENTATRICOPEPTIDE REPEAT (PPR) SUPERFAMILY PROTEIN"/>
    <property type="match status" value="1"/>
</dbReference>
<dbReference type="EMBL" id="JABFUD020000004">
    <property type="protein sequence ID" value="KAI5080939.1"/>
    <property type="molecule type" value="Genomic_DNA"/>
</dbReference>
<dbReference type="InterPro" id="IPR013087">
    <property type="entry name" value="Znf_C2H2_type"/>
</dbReference>
<feature type="compositionally biased region" description="Basic and acidic residues" evidence="1">
    <location>
        <begin position="583"/>
        <end position="597"/>
    </location>
</feature>
<evidence type="ECO:0000313" key="3">
    <source>
        <dbReference type="EMBL" id="KAI5080939.1"/>
    </source>
</evidence>